<evidence type="ECO:0000313" key="6">
    <source>
        <dbReference type="Proteomes" id="UP000012081"/>
    </source>
</evidence>
<dbReference type="PROSITE" id="PS50111">
    <property type="entry name" value="CHEMOTAXIS_TRANSDUC_2"/>
    <property type="match status" value="1"/>
</dbReference>
<dbReference type="RefSeq" id="WP_003392372.1">
    <property type="nucleotide sequence ID" value="NZ_APBN01000019.1"/>
</dbReference>
<dbReference type="STRING" id="1300222.I532_23679"/>
<feature type="coiled-coil region" evidence="3">
    <location>
        <begin position="174"/>
        <end position="201"/>
    </location>
</feature>
<keyword evidence="6" id="KW-1185">Reference proteome</keyword>
<evidence type="ECO:0000256" key="2">
    <source>
        <dbReference type="PROSITE-ProRule" id="PRU00284"/>
    </source>
</evidence>
<dbReference type="SUPFAM" id="SSF46458">
    <property type="entry name" value="Globin-like"/>
    <property type="match status" value="1"/>
</dbReference>
<dbReference type="Pfam" id="PF11563">
    <property type="entry name" value="Protoglobin"/>
    <property type="match status" value="1"/>
</dbReference>
<dbReference type="Pfam" id="PF00015">
    <property type="entry name" value="MCPsignal"/>
    <property type="match status" value="1"/>
</dbReference>
<dbReference type="CDD" id="cd11386">
    <property type="entry name" value="MCP_signal"/>
    <property type="match status" value="1"/>
</dbReference>
<evidence type="ECO:0000256" key="3">
    <source>
        <dbReference type="SAM" id="Coils"/>
    </source>
</evidence>
<dbReference type="Gene3D" id="1.10.490.10">
    <property type="entry name" value="Globins"/>
    <property type="match status" value="1"/>
</dbReference>
<dbReference type="InterPro" id="IPR009050">
    <property type="entry name" value="Globin-like_sf"/>
</dbReference>
<keyword evidence="3" id="KW-0175">Coiled coil</keyword>
<sequence length="437" mass="49201">MSKCPFSSWFGLKSKQTESFFHGKMETGEVIIESKSELLKQLSLIDLTEDDLAAVKMLQPLVVQNIGDIVNCFYENLEKEPSLMAIIDKNSTIERLKGTLTRHITEMFSGKIDHSYIEQRSRIAVMHLKIGLEPKWYMCAFQNLLVSLITLLEREIADKRECIRAITVVTKILNIEQQIVLEEYENKHEQIRQEAQRKKDELRVVLSNSAHELAAVSEETSASVHQLTEQSREVLRYAENGTGFSNKAQHLSDEGKQKLENQQQQMKLIQQSAEQIASEMRTLEEISEKIRGIVDVVTAIAEQTNLLALNAAIEAARAGEQGRGFAVVAGEVRKLAEQTKQSVSGVTELIEKTNAQTASLSAVVAEVRELVASSTTMTSETNRFFDEIRSAVTDSKEQSSRIQRELENFFHVMEEMNHAVSQVAISADQLSEITENL</sequence>
<proteinExistence type="predicted"/>
<dbReference type="PANTHER" id="PTHR32089:SF118">
    <property type="entry name" value="HEME-BASED AEROTACTIC TRANSDUCER HEMAT"/>
    <property type="match status" value="1"/>
</dbReference>
<dbReference type="OrthoDB" id="266313at2"/>
<accession>M8DTD0</accession>
<dbReference type="PATRIC" id="fig|1300222.3.peg.4970"/>
<dbReference type="GO" id="GO:0019825">
    <property type="term" value="F:oxygen binding"/>
    <property type="evidence" value="ECO:0007669"/>
    <property type="project" value="InterPro"/>
</dbReference>
<dbReference type="GO" id="GO:0020037">
    <property type="term" value="F:heme binding"/>
    <property type="evidence" value="ECO:0007669"/>
    <property type="project" value="InterPro"/>
</dbReference>
<comment type="caution">
    <text evidence="5">The sequence shown here is derived from an EMBL/GenBank/DDBJ whole genome shotgun (WGS) entry which is preliminary data.</text>
</comment>
<dbReference type="SUPFAM" id="SSF58104">
    <property type="entry name" value="Methyl-accepting chemotaxis protein (MCP) signaling domain"/>
    <property type="match status" value="1"/>
</dbReference>
<gene>
    <name evidence="5" type="ORF">I532_23679</name>
</gene>
<reference evidence="5 6" key="1">
    <citation type="submission" date="2013-03" db="EMBL/GenBank/DDBJ databases">
        <title>Assembly of a new bacterial strain Brevibacillus borstelensis AK1.</title>
        <authorList>
            <person name="Rajan I."/>
            <person name="PoliReddy D."/>
            <person name="Sugumar T."/>
            <person name="Rathinam K."/>
            <person name="Alqarawi S."/>
            <person name="Khalil A.B."/>
            <person name="Sivakumar N."/>
        </authorList>
    </citation>
    <scope>NUCLEOTIDE SEQUENCE [LARGE SCALE GENOMIC DNA]</scope>
    <source>
        <strain evidence="5 6">AK1</strain>
    </source>
</reference>
<dbReference type="Proteomes" id="UP000012081">
    <property type="component" value="Unassembled WGS sequence"/>
</dbReference>
<keyword evidence="1 2" id="KW-0807">Transducer</keyword>
<feature type="domain" description="Methyl-accepting transducer" evidence="4">
    <location>
        <begin position="206"/>
        <end position="437"/>
    </location>
</feature>
<dbReference type="InterPro" id="IPR004089">
    <property type="entry name" value="MCPsignal_dom"/>
</dbReference>
<dbReference type="CDD" id="cd01068">
    <property type="entry name" value="globin_sensor"/>
    <property type="match status" value="1"/>
</dbReference>
<dbReference type="InterPro" id="IPR039379">
    <property type="entry name" value="Protoglobin_sensor_dom"/>
</dbReference>
<organism evidence="5 6">
    <name type="scientific">Brevibacillus borstelensis AK1</name>
    <dbReference type="NCBI Taxonomy" id="1300222"/>
    <lineage>
        <taxon>Bacteria</taxon>
        <taxon>Bacillati</taxon>
        <taxon>Bacillota</taxon>
        <taxon>Bacilli</taxon>
        <taxon>Bacillales</taxon>
        <taxon>Paenibacillaceae</taxon>
        <taxon>Brevibacillus</taxon>
    </lineage>
</organism>
<protein>
    <submittedName>
        <fullName evidence="5">Heme-based aerotactic transducer</fullName>
    </submittedName>
</protein>
<evidence type="ECO:0000313" key="5">
    <source>
        <dbReference type="EMBL" id="EMT50206.1"/>
    </source>
</evidence>
<dbReference type="PANTHER" id="PTHR32089">
    <property type="entry name" value="METHYL-ACCEPTING CHEMOTAXIS PROTEIN MCPB"/>
    <property type="match status" value="1"/>
</dbReference>
<dbReference type="InterPro" id="IPR044398">
    <property type="entry name" value="Globin-sensor_dom"/>
</dbReference>
<evidence type="ECO:0000256" key="1">
    <source>
        <dbReference type="ARBA" id="ARBA00023224"/>
    </source>
</evidence>
<feature type="coiled-coil region" evidence="3">
    <location>
        <begin position="259"/>
        <end position="289"/>
    </location>
</feature>
<dbReference type="EMBL" id="APBN01000019">
    <property type="protein sequence ID" value="EMT50206.1"/>
    <property type="molecule type" value="Genomic_DNA"/>
</dbReference>
<dbReference type="Gene3D" id="1.10.287.950">
    <property type="entry name" value="Methyl-accepting chemotaxis protein"/>
    <property type="match status" value="1"/>
</dbReference>
<dbReference type="SMART" id="SM00283">
    <property type="entry name" value="MA"/>
    <property type="match status" value="1"/>
</dbReference>
<dbReference type="GO" id="GO:0007165">
    <property type="term" value="P:signal transduction"/>
    <property type="evidence" value="ECO:0007669"/>
    <property type="project" value="UniProtKB-KW"/>
</dbReference>
<evidence type="ECO:0000259" key="4">
    <source>
        <dbReference type="PROSITE" id="PS50111"/>
    </source>
</evidence>
<name>M8DTD0_9BACL</name>
<dbReference type="InterPro" id="IPR012292">
    <property type="entry name" value="Globin/Proto"/>
</dbReference>
<dbReference type="GO" id="GO:0016020">
    <property type="term" value="C:membrane"/>
    <property type="evidence" value="ECO:0007669"/>
    <property type="project" value="InterPro"/>
</dbReference>
<dbReference type="AlphaFoldDB" id="M8DTD0"/>